<name>A0ABV9S5E5_9PSEU</name>
<keyword evidence="5" id="KW-1185">Reference proteome</keyword>
<dbReference type="Pfam" id="PF13340">
    <property type="entry name" value="DUF4096"/>
    <property type="match status" value="1"/>
</dbReference>
<organism evidence="4 5">
    <name type="scientific">Actinophytocola glycyrrhizae</name>
    <dbReference type="NCBI Taxonomy" id="2044873"/>
    <lineage>
        <taxon>Bacteria</taxon>
        <taxon>Bacillati</taxon>
        <taxon>Actinomycetota</taxon>
        <taxon>Actinomycetes</taxon>
        <taxon>Pseudonocardiales</taxon>
        <taxon>Pseudonocardiaceae</taxon>
    </lineage>
</organism>
<dbReference type="RefSeq" id="WP_378058896.1">
    <property type="nucleotide sequence ID" value="NZ_JBHSIS010000014.1"/>
</dbReference>
<evidence type="ECO:0000259" key="2">
    <source>
        <dbReference type="Pfam" id="PF01609"/>
    </source>
</evidence>
<gene>
    <name evidence="4" type="ORF">ACFPCV_25670</name>
</gene>
<dbReference type="InterPro" id="IPR025161">
    <property type="entry name" value="IS402-like_dom"/>
</dbReference>
<feature type="domain" description="Insertion element IS402-like" evidence="3">
    <location>
        <begin position="6"/>
        <end position="78"/>
    </location>
</feature>
<evidence type="ECO:0000313" key="5">
    <source>
        <dbReference type="Proteomes" id="UP001595859"/>
    </source>
</evidence>
<dbReference type="PANTHER" id="PTHR30007">
    <property type="entry name" value="PHP DOMAIN PROTEIN"/>
    <property type="match status" value="1"/>
</dbReference>
<comment type="caution">
    <text evidence="4">The sequence shown here is derived from an EMBL/GenBank/DDBJ whole genome shotgun (WGS) entry which is preliminary data.</text>
</comment>
<feature type="region of interest" description="Disordered" evidence="1">
    <location>
        <begin position="108"/>
        <end position="140"/>
    </location>
</feature>
<evidence type="ECO:0000313" key="4">
    <source>
        <dbReference type="EMBL" id="MFC4856905.1"/>
    </source>
</evidence>
<feature type="compositionally biased region" description="Basic residues" evidence="1">
    <location>
        <begin position="20"/>
        <end position="33"/>
    </location>
</feature>
<proteinExistence type="predicted"/>
<evidence type="ECO:0000259" key="3">
    <source>
        <dbReference type="Pfam" id="PF13340"/>
    </source>
</evidence>
<dbReference type="PANTHER" id="PTHR30007:SF1">
    <property type="entry name" value="BLR1914 PROTEIN"/>
    <property type="match status" value="1"/>
</dbReference>
<feature type="domain" description="Transposase IS4-like" evidence="2">
    <location>
        <begin position="96"/>
        <end position="285"/>
    </location>
</feature>
<feature type="region of interest" description="Disordered" evidence="1">
    <location>
        <begin position="1"/>
        <end position="33"/>
    </location>
</feature>
<dbReference type="EMBL" id="JBHSIS010000014">
    <property type="protein sequence ID" value="MFC4856905.1"/>
    <property type="molecule type" value="Genomic_DNA"/>
</dbReference>
<accession>A0ABV9S5E5</accession>
<protein>
    <submittedName>
        <fullName evidence="4">IS5 family transposase</fullName>
    </submittedName>
</protein>
<dbReference type="InterPro" id="IPR002559">
    <property type="entry name" value="Transposase_11"/>
</dbReference>
<evidence type="ECO:0000256" key="1">
    <source>
        <dbReference type="SAM" id="MobiDB-lite"/>
    </source>
</evidence>
<sequence>MGRGDLTNEQWEKLEPLLPKGKKSGRPPMHPKRQLINGIRFRVRTGVQWRDLPDRYGPWQTVYGLFRRWQRDGTWKRILTQLQAQADAEGLITWDVSVDSTVARAHQHAAGASKKGLTSANRRVESTSSRNDHGIGRSRGGLTTKLHLATEQGQKLLSLVVTAGQRGDSPQFQAVLERISVPRIGRGRPRTRPDRVLGDKAYGSRANRAYLRRRGIRCTIPEKTDQIRNRKNRGHRGGRPPAFDQDIYKQRHAVECGINRLKRNRAVATRYDKLAVRYEATVLIAAINEWLP</sequence>
<dbReference type="NCBIfam" id="NF033580">
    <property type="entry name" value="transpos_IS5_3"/>
    <property type="match status" value="1"/>
</dbReference>
<feature type="compositionally biased region" description="Basic and acidic residues" evidence="1">
    <location>
        <begin position="122"/>
        <end position="135"/>
    </location>
</feature>
<dbReference type="Proteomes" id="UP001595859">
    <property type="component" value="Unassembled WGS sequence"/>
</dbReference>
<reference evidence="5" key="1">
    <citation type="journal article" date="2019" name="Int. J. Syst. Evol. Microbiol.">
        <title>The Global Catalogue of Microorganisms (GCM) 10K type strain sequencing project: providing services to taxonomists for standard genome sequencing and annotation.</title>
        <authorList>
            <consortium name="The Broad Institute Genomics Platform"/>
            <consortium name="The Broad Institute Genome Sequencing Center for Infectious Disease"/>
            <person name="Wu L."/>
            <person name="Ma J."/>
        </authorList>
    </citation>
    <scope>NUCLEOTIDE SEQUENCE [LARGE SCALE GENOMIC DNA]</scope>
    <source>
        <strain evidence="5">ZS-22-S1</strain>
    </source>
</reference>
<dbReference type="Pfam" id="PF01609">
    <property type="entry name" value="DDE_Tnp_1"/>
    <property type="match status" value="1"/>
</dbReference>